<dbReference type="Pfam" id="PF21950">
    <property type="entry name" value="MINION"/>
    <property type="match status" value="1"/>
</dbReference>
<name>A0A8C7I5G0_ONCKI</name>
<evidence type="ECO:0000313" key="2">
    <source>
        <dbReference type="Proteomes" id="UP000694557"/>
    </source>
</evidence>
<dbReference type="GO" id="GO:0060538">
    <property type="term" value="P:skeletal muscle organ development"/>
    <property type="evidence" value="ECO:0007669"/>
    <property type="project" value="InterPro"/>
</dbReference>
<dbReference type="Proteomes" id="UP000694557">
    <property type="component" value="Unassembled WGS sequence"/>
</dbReference>
<accession>A0A8C7I5G0</accession>
<dbReference type="GO" id="GO:0007520">
    <property type="term" value="P:myoblast fusion"/>
    <property type="evidence" value="ECO:0007669"/>
    <property type="project" value="InterPro"/>
</dbReference>
<dbReference type="CDD" id="cd20278">
    <property type="entry name" value="Minion"/>
    <property type="match status" value="1"/>
</dbReference>
<protein>
    <submittedName>
        <fullName evidence="1">Uncharacterized protein</fullName>
    </submittedName>
</protein>
<keyword evidence="2" id="KW-1185">Reference proteome</keyword>
<dbReference type="Ensembl" id="ENSOKIT00005072858.1">
    <property type="protein sequence ID" value="ENSOKIP00005068502.1"/>
    <property type="gene ID" value="ENSOKIG00005029412.1"/>
</dbReference>
<reference evidence="1" key="2">
    <citation type="submission" date="2025-09" db="UniProtKB">
        <authorList>
            <consortium name="Ensembl"/>
        </authorList>
    </citation>
    <scope>IDENTIFICATION</scope>
</reference>
<dbReference type="InterPro" id="IPR039014">
    <property type="entry name" value="Myomixer"/>
</dbReference>
<dbReference type="AlphaFoldDB" id="A0A8C7I5G0"/>
<sequence>MPAVFLLLRTVLSSRLIGSLLQFLRRTLSSTFSHVGAALRYVWDRISSQESKEAILGCWSCLIQVNETVFLCVDRIVPLG</sequence>
<evidence type="ECO:0000313" key="1">
    <source>
        <dbReference type="Ensembl" id="ENSOKIP00005068502.1"/>
    </source>
</evidence>
<reference evidence="1" key="1">
    <citation type="submission" date="2025-08" db="UniProtKB">
        <authorList>
            <consortium name="Ensembl"/>
        </authorList>
    </citation>
    <scope>IDENTIFICATION</scope>
</reference>
<organism evidence="1 2">
    <name type="scientific">Oncorhynchus kisutch</name>
    <name type="common">Coho salmon</name>
    <name type="synonym">Salmo kisutch</name>
    <dbReference type="NCBI Taxonomy" id="8019"/>
    <lineage>
        <taxon>Eukaryota</taxon>
        <taxon>Metazoa</taxon>
        <taxon>Chordata</taxon>
        <taxon>Craniata</taxon>
        <taxon>Vertebrata</taxon>
        <taxon>Euteleostomi</taxon>
        <taxon>Actinopterygii</taxon>
        <taxon>Neopterygii</taxon>
        <taxon>Teleostei</taxon>
        <taxon>Protacanthopterygii</taxon>
        <taxon>Salmoniformes</taxon>
        <taxon>Salmonidae</taxon>
        <taxon>Salmoninae</taxon>
        <taxon>Oncorhynchus</taxon>
    </lineage>
</organism>
<dbReference type="GeneTree" id="ENSGT00940000180095"/>
<proteinExistence type="predicted"/>